<evidence type="ECO:0000313" key="3">
    <source>
        <dbReference type="EMBL" id="GGH91187.1"/>
    </source>
</evidence>
<evidence type="ECO:0000256" key="2">
    <source>
        <dbReference type="SAM" id="Phobius"/>
    </source>
</evidence>
<accession>A0ABQ2AGA9</accession>
<dbReference type="Proteomes" id="UP000643279">
    <property type="component" value="Unassembled WGS sequence"/>
</dbReference>
<comment type="caution">
    <text evidence="3">The sequence shown here is derived from an EMBL/GenBank/DDBJ whole genome shotgun (WGS) entry which is preliminary data.</text>
</comment>
<proteinExistence type="predicted"/>
<evidence type="ECO:0008006" key="5">
    <source>
        <dbReference type="Google" id="ProtNLM"/>
    </source>
</evidence>
<sequence length="200" mass="21498">MHSRADALSEGPLHPPGPAERKGLQALGGAAVVGAALMVIWIMAGLWLFVVPPADHARRADVLLVLGPPDDRMDYAEQLMQHGDAGTLAVSSPVDNAGQFTAPICKAATAYPVICFHPEPFTTQGEARSLQALAQQHSWHSANVLTAQFHITRARVIVARCYTGDLRMLDYSPQLSLGAWAYQYAYQSAAFLKVAVHPGC</sequence>
<reference evidence="4" key="1">
    <citation type="journal article" date="2019" name="Int. J. Syst. Evol. Microbiol.">
        <title>The Global Catalogue of Microorganisms (GCM) 10K type strain sequencing project: providing services to taxonomists for standard genome sequencing and annotation.</title>
        <authorList>
            <consortium name="The Broad Institute Genomics Platform"/>
            <consortium name="The Broad Institute Genome Sequencing Center for Infectious Disease"/>
            <person name="Wu L."/>
            <person name="Ma J."/>
        </authorList>
    </citation>
    <scope>NUCLEOTIDE SEQUENCE [LARGE SCALE GENOMIC DNA]</scope>
    <source>
        <strain evidence="4">CGMCC 1.12778</strain>
    </source>
</reference>
<keyword evidence="4" id="KW-1185">Reference proteome</keyword>
<name>A0ABQ2AGA9_9MICC</name>
<protein>
    <recommendedName>
        <fullName evidence="5">DUF218 domain-containing protein</fullName>
    </recommendedName>
</protein>
<keyword evidence="2" id="KW-0472">Membrane</keyword>
<keyword evidence="2" id="KW-0812">Transmembrane</keyword>
<gene>
    <name evidence="3" type="ORF">GCM10007170_06750</name>
</gene>
<dbReference type="EMBL" id="BMFW01000002">
    <property type="protein sequence ID" value="GGH91187.1"/>
    <property type="molecule type" value="Genomic_DNA"/>
</dbReference>
<evidence type="ECO:0000256" key="1">
    <source>
        <dbReference type="SAM" id="MobiDB-lite"/>
    </source>
</evidence>
<evidence type="ECO:0000313" key="4">
    <source>
        <dbReference type="Proteomes" id="UP000643279"/>
    </source>
</evidence>
<organism evidence="3 4">
    <name type="scientific">Arthrobacter liuii</name>
    <dbReference type="NCBI Taxonomy" id="1476996"/>
    <lineage>
        <taxon>Bacteria</taxon>
        <taxon>Bacillati</taxon>
        <taxon>Actinomycetota</taxon>
        <taxon>Actinomycetes</taxon>
        <taxon>Micrococcales</taxon>
        <taxon>Micrococcaceae</taxon>
        <taxon>Arthrobacter</taxon>
    </lineage>
</organism>
<feature type="region of interest" description="Disordered" evidence="1">
    <location>
        <begin position="1"/>
        <end position="21"/>
    </location>
</feature>
<keyword evidence="2" id="KW-1133">Transmembrane helix</keyword>
<feature type="transmembrane region" description="Helical" evidence="2">
    <location>
        <begin position="26"/>
        <end position="50"/>
    </location>
</feature>